<keyword evidence="3" id="KW-1185">Reference proteome</keyword>
<gene>
    <name evidence="2" type="ORF">D174_22385</name>
</gene>
<feature type="compositionally biased region" description="Polar residues" evidence="1">
    <location>
        <begin position="75"/>
        <end position="84"/>
    </location>
</feature>
<evidence type="ECO:0000313" key="3">
    <source>
        <dbReference type="Proteomes" id="UP000018763"/>
    </source>
</evidence>
<evidence type="ECO:0000313" key="2">
    <source>
        <dbReference type="EMBL" id="AHC28068.1"/>
    </source>
</evidence>
<reference evidence="2 3" key="1">
    <citation type="journal article" date="2014" name="Genome Announc.">
        <title>Complete Genome Sequence of Sterol-Transforming Mycobacterium neoaurum Strain VKM Ac-1815D.</title>
        <authorList>
            <person name="Shtratnikova V.Y."/>
            <person name="Bragin E.Y."/>
            <person name="Dovbnya D.V."/>
            <person name="Pekov Y.A."/>
            <person name="Schelkunov M.I."/>
            <person name="Strizhov N."/>
            <person name="Ivashina T.V."/>
            <person name="Ashapkin V.V."/>
            <person name="Donova M.V."/>
        </authorList>
    </citation>
    <scope>NUCLEOTIDE SEQUENCE [LARGE SCALE GENOMIC DNA]</scope>
    <source>
        <strain evidence="2 3">VKM Ac-1815D</strain>
    </source>
</reference>
<proteinExistence type="predicted"/>
<protein>
    <submittedName>
        <fullName evidence="2">Uncharacterized protein</fullName>
    </submittedName>
</protein>
<sequence length="148" mass="14684">MEGVSLMAEAIDRVKKAGIVGIGAFAASCALLTFGAGTAIADEDTGPAPAEVGSQGVVSSPQSAAVATAKRCETSAGTLSTSSVYVPDGNTPKQTVDEKGPTEVGSDAWVAINVNPSSPWNASFFNGANTGPQCSLVRAPGATGRGLQ</sequence>
<dbReference type="KEGG" id="mne:D174_22385"/>
<evidence type="ECO:0000256" key="1">
    <source>
        <dbReference type="SAM" id="MobiDB-lite"/>
    </source>
</evidence>
<dbReference type="AlphaFoldDB" id="V5XJF5"/>
<dbReference type="Proteomes" id="UP000018763">
    <property type="component" value="Chromosome"/>
</dbReference>
<dbReference type="EMBL" id="CP006936">
    <property type="protein sequence ID" value="AHC28068.1"/>
    <property type="molecule type" value="Genomic_DNA"/>
</dbReference>
<name>V5XJF5_MYCNE</name>
<feature type="region of interest" description="Disordered" evidence="1">
    <location>
        <begin position="75"/>
        <end position="103"/>
    </location>
</feature>
<organism evidence="2 3">
    <name type="scientific">Mycolicibacterium neoaurum VKM Ac-1815D</name>
    <dbReference type="NCBI Taxonomy" id="700508"/>
    <lineage>
        <taxon>Bacteria</taxon>
        <taxon>Bacillati</taxon>
        <taxon>Actinomycetota</taxon>
        <taxon>Actinomycetes</taxon>
        <taxon>Mycobacteriales</taxon>
        <taxon>Mycobacteriaceae</taxon>
        <taxon>Mycolicibacterium</taxon>
    </lineage>
</organism>
<accession>V5XJF5</accession>
<dbReference type="HOGENOM" id="CLU_1756841_0_0_11"/>